<dbReference type="PANTHER" id="PTHR37067:SF3">
    <property type="entry name" value="PX DOMAIN-CONTAINING PROTEIN"/>
    <property type="match status" value="1"/>
</dbReference>
<gene>
    <name evidence="1" type="ORF">CSSPJE1EN2_LOCUS25769</name>
</gene>
<dbReference type="PANTHER" id="PTHR37067">
    <property type="entry name" value="PX DOMAIN-CONTAINING PROTEIN"/>
    <property type="match status" value="1"/>
</dbReference>
<proteinExistence type="predicted"/>
<protein>
    <recommendedName>
        <fullName evidence="3">Transposase</fullName>
    </recommendedName>
</protein>
<dbReference type="Proteomes" id="UP001497522">
    <property type="component" value="Unassembled WGS sequence"/>
</dbReference>
<sequence>MQAICPNLSAIRWASMSRVVRFLVEDRSEIATYFAETEPSNRFDQLPTPAFWILISVISKISTHVSECVESLQGRRVILQQQMAVVQSLLDSLQRFAFVELPPDDDTLPDVQDVVVIGERQNSIDLIVDQHKKLLNAVSKESRLQIALAHHNEQTDFSDAWKTPSIKDRFPELMEFCGGLASPFPNTATVESDFSVLKWEKDLHRSNITPFSLEGILHCRQIRSLLKN</sequence>
<evidence type="ECO:0000313" key="2">
    <source>
        <dbReference type="Proteomes" id="UP001497522"/>
    </source>
</evidence>
<comment type="caution">
    <text evidence="1">The sequence shown here is derived from an EMBL/GenBank/DDBJ whole genome shotgun (WGS) entry which is preliminary data.</text>
</comment>
<keyword evidence="2" id="KW-1185">Reference proteome</keyword>
<accession>A0ABP0ZYR3</accession>
<evidence type="ECO:0000313" key="1">
    <source>
        <dbReference type="EMBL" id="CAK9855837.1"/>
    </source>
</evidence>
<dbReference type="EMBL" id="CAXHBF010000312">
    <property type="protein sequence ID" value="CAK9855837.1"/>
    <property type="molecule type" value="Genomic_DNA"/>
</dbReference>
<reference evidence="1" key="1">
    <citation type="submission" date="2024-03" db="EMBL/GenBank/DDBJ databases">
        <authorList>
            <consortium name="ELIXIR-Norway"/>
            <consortium name="Elixir Norway"/>
        </authorList>
    </citation>
    <scope>NUCLEOTIDE SEQUENCE</scope>
</reference>
<name>A0ABP0ZYR3_9BRYO</name>
<evidence type="ECO:0008006" key="3">
    <source>
        <dbReference type="Google" id="ProtNLM"/>
    </source>
</evidence>
<organism evidence="1 2">
    <name type="scientific">Sphagnum jensenii</name>
    <dbReference type="NCBI Taxonomy" id="128206"/>
    <lineage>
        <taxon>Eukaryota</taxon>
        <taxon>Viridiplantae</taxon>
        <taxon>Streptophyta</taxon>
        <taxon>Embryophyta</taxon>
        <taxon>Bryophyta</taxon>
        <taxon>Sphagnophytina</taxon>
        <taxon>Sphagnopsida</taxon>
        <taxon>Sphagnales</taxon>
        <taxon>Sphagnaceae</taxon>
        <taxon>Sphagnum</taxon>
    </lineage>
</organism>